<dbReference type="InterPro" id="IPR050309">
    <property type="entry name" value="Type-B_Carboxylest/Lipase"/>
</dbReference>
<dbReference type="GO" id="GO:0006351">
    <property type="term" value="P:DNA-templated transcription"/>
    <property type="evidence" value="ECO:0007669"/>
    <property type="project" value="InterPro"/>
</dbReference>
<dbReference type="EMBL" id="CDPU01000145">
    <property type="protein sequence ID" value="CEO57777.1"/>
    <property type="molecule type" value="Genomic_DNA"/>
</dbReference>
<dbReference type="SMART" id="SM00906">
    <property type="entry name" value="Fungal_trans"/>
    <property type="match status" value="1"/>
</dbReference>
<dbReference type="GO" id="GO:0003677">
    <property type="term" value="F:DNA binding"/>
    <property type="evidence" value="ECO:0007669"/>
    <property type="project" value="InterPro"/>
</dbReference>
<evidence type="ECO:0000313" key="7">
    <source>
        <dbReference type="EMBL" id="CEO57777.1"/>
    </source>
</evidence>
<gene>
    <name evidence="7" type="ORF">BN869_000013835_1</name>
</gene>
<evidence type="ECO:0000256" key="3">
    <source>
        <dbReference type="ARBA" id="ARBA00023242"/>
    </source>
</evidence>
<dbReference type="GO" id="GO:0016787">
    <property type="term" value="F:hydrolase activity"/>
    <property type="evidence" value="ECO:0007669"/>
    <property type="project" value="UniProtKB-KW"/>
</dbReference>
<evidence type="ECO:0000256" key="2">
    <source>
        <dbReference type="ARBA" id="ARBA00022801"/>
    </source>
</evidence>
<dbReference type="AlphaFoldDB" id="A0A0B7KQP8"/>
<dbReference type="InterPro" id="IPR019819">
    <property type="entry name" value="Carboxylesterase_B_CS"/>
</dbReference>
<evidence type="ECO:0000256" key="5">
    <source>
        <dbReference type="SAM" id="SignalP"/>
    </source>
</evidence>
<dbReference type="Pfam" id="PF04082">
    <property type="entry name" value="Fungal_trans"/>
    <property type="match status" value="1"/>
</dbReference>
<dbReference type="InterPro" id="IPR002018">
    <property type="entry name" value="CarbesteraseB"/>
</dbReference>
<reference evidence="7" key="1">
    <citation type="submission" date="2015-01" db="EMBL/GenBank/DDBJ databases">
        <authorList>
            <person name="Durling Mikael"/>
        </authorList>
    </citation>
    <scope>NUCLEOTIDE SEQUENCE</scope>
</reference>
<keyword evidence="3" id="KW-0539">Nucleus</keyword>
<name>A0A0B7KQP8_BIOOC</name>
<feature type="chain" id="PRO_5012610401" description="Xylanolytic transcriptional activator regulatory domain-containing protein" evidence="5">
    <location>
        <begin position="16"/>
        <end position="1239"/>
    </location>
</feature>
<evidence type="ECO:0000256" key="1">
    <source>
        <dbReference type="ARBA" id="ARBA00005964"/>
    </source>
</evidence>
<keyword evidence="5" id="KW-0732">Signal</keyword>
<evidence type="ECO:0000256" key="4">
    <source>
        <dbReference type="SAM" id="MobiDB-lite"/>
    </source>
</evidence>
<dbReference type="PROSITE" id="PS00122">
    <property type="entry name" value="CARBOXYLESTERASE_B_1"/>
    <property type="match status" value="1"/>
</dbReference>
<protein>
    <recommendedName>
        <fullName evidence="6">Xylanolytic transcriptional activator regulatory domain-containing protein</fullName>
    </recommendedName>
</protein>
<evidence type="ECO:0000259" key="6">
    <source>
        <dbReference type="SMART" id="SM00906"/>
    </source>
</evidence>
<dbReference type="GO" id="GO:0008270">
    <property type="term" value="F:zinc ion binding"/>
    <property type="evidence" value="ECO:0007669"/>
    <property type="project" value="InterPro"/>
</dbReference>
<comment type="similarity">
    <text evidence="1">Belongs to the type-B carboxylesterase/lipase family.</text>
</comment>
<feature type="compositionally biased region" description="Polar residues" evidence="4">
    <location>
        <begin position="1121"/>
        <end position="1139"/>
    </location>
</feature>
<feature type="region of interest" description="Disordered" evidence="4">
    <location>
        <begin position="1120"/>
        <end position="1142"/>
    </location>
</feature>
<keyword evidence="2" id="KW-0378">Hydrolase</keyword>
<dbReference type="Pfam" id="PF00135">
    <property type="entry name" value="COesterase"/>
    <property type="match status" value="1"/>
</dbReference>
<dbReference type="CDD" id="cd12148">
    <property type="entry name" value="fungal_TF_MHR"/>
    <property type="match status" value="1"/>
</dbReference>
<dbReference type="Gene3D" id="3.40.50.1820">
    <property type="entry name" value="alpha/beta hydrolase"/>
    <property type="match status" value="1"/>
</dbReference>
<dbReference type="PROSITE" id="PS00941">
    <property type="entry name" value="CARBOXYLESTERASE_B_2"/>
    <property type="match status" value="1"/>
</dbReference>
<dbReference type="InterPro" id="IPR019826">
    <property type="entry name" value="Carboxylesterase_B_AS"/>
</dbReference>
<organism evidence="7">
    <name type="scientific">Bionectria ochroleuca</name>
    <name type="common">Gliocladium roseum</name>
    <dbReference type="NCBI Taxonomy" id="29856"/>
    <lineage>
        <taxon>Eukaryota</taxon>
        <taxon>Fungi</taxon>
        <taxon>Dikarya</taxon>
        <taxon>Ascomycota</taxon>
        <taxon>Pezizomycotina</taxon>
        <taxon>Sordariomycetes</taxon>
        <taxon>Hypocreomycetidae</taxon>
        <taxon>Hypocreales</taxon>
        <taxon>Bionectriaceae</taxon>
        <taxon>Clonostachys</taxon>
    </lineage>
</organism>
<dbReference type="InterPro" id="IPR029058">
    <property type="entry name" value="AB_hydrolase_fold"/>
</dbReference>
<dbReference type="PANTHER" id="PTHR11559">
    <property type="entry name" value="CARBOXYLESTERASE"/>
    <property type="match status" value="1"/>
</dbReference>
<accession>A0A0B7KQP8</accession>
<dbReference type="InterPro" id="IPR007219">
    <property type="entry name" value="XnlR_reg_dom"/>
</dbReference>
<proteinExistence type="inferred from homology"/>
<feature type="signal peptide" evidence="5">
    <location>
        <begin position="1"/>
        <end position="15"/>
    </location>
</feature>
<sequence length="1239" mass="135828">MLLPVLTFLLAIAYAQHSVLPGLGTSGHEDMELPTIDVGYSIYQASSYNSTSELYIFRNIRYAASPTGALRFAPPAAPPQNRTVQDGSYGHVCPQAVSASQAALLHSLGRNTSVEATADLQDEDCLFLDIYVPKKVLDQKSIEKVPVLAWIYGGGFTQGYKDSPAFDPTGLIEVGNNSVIYVALNYRLGVFGFMAGPTFTSTTEGGTANLGFYDQRFALDWVQNNIHLFGGDRKRVTVMGESAGGKFNACALAFSLEPINDTLLGASVLHQITAFGGRSGNAPFSQAIIQSPGWLPVLGHKEKEDLYTAFLSLLSCSTLECARAKNSSEVMKANTALVNSSKEGSFGPFVDGIFVPETPANLLLSGEYSREVNLMLGSTANEGFLIVMGGIAGLRNTTDFRSAIALLFPLSTSSVRSYISDTLYPASSFTSDSERINLLVTEALFTCNNVDISTATNGEAYFYRFSVPPSLHGQDLAYTFFNGPTPAVTNITVANLIQAYIRPRSANSRHQLEDVDDLQNYHASTTPDVAPPPISMSENEGRLDLWRPGQNATANQSIPSGNMPLFPGVNGAAVQGFFAQSPNDPDAAVQSPIGSRPNHPGTLLDRILRGDDAECLEVRNPALWMRATDGDEYTGPSSGISPISDLGLKWIRNHVPDSDRLCKTVQDIRDGFLSHLRQPKWKPHISLLTPRVSSNLRHIPQSRVMTYVEAYFSTVQTIFPILDQENFEAQLTLLGTDPDDELPSWKALLNAVMASGCRAALSEETAEAFQESGRESWGYFQNALSCETAIVHGATDLMAVQALAVMTIYAQGLSSPQRLEYTLCSIAYRLAQSLGLNCRPQPGWNLSEGEIQERSRVFWVIYCLDKTIALRCGRPQMIDDDEIGCCFPSAVRISRSAETSLNFAEKGRPFNFFLCFTRLSRICGTISRRLYSATALYSSSTQLLSIQNHLLENLESWRQMIPTEIQPGKPVRRNLNTLGLSRMQLVVLHSSYYYVLCAICRRFTPLFTDHEENAQRIIPPETHTIYIEAARSMVLLTKHLDVESFTPGWLAFYYPLTALIAIFVNVVSNPCSQSTHNDIALMEVIVGFFGRLEYITSGEAAFTKMTEFVRQARIVADNAASAHSNTKSQEPQRNCSPTSAPLAEDCIDAGETALVLMDAGNTQGPHTLSSQLLNNYAQPTIPSQEIESLNTYNLENVSTNYGLEIANEDPSSHLPYDDTVGLGELAHEHWLESSMPMSF</sequence>
<dbReference type="SUPFAM" id="SSF53474">
    <property type="entry name" value="alpha/beta-Hydrolases"/>
    <property type="match status" value="1"/>
</dbReference>
<feature type="domain" description="Xylanolytic transcriptional activator regulatory" evidence="6">
    <location>
        <begin position="820"/>
        <end position="894"/>
    </location>
</feature>